<evidence type="ECO:0000313" key="5">
    <source>
        <dbReference type="Proteomes" id="UP001174691"/>
    </source>
</evidence>
<dbReference type="AlphaFoldDB" id="A0AA38VQT3"/>
<evidence type="ECO:0000256" key="2">
    <source>
        <dbReference type="SAM" id="MobiDB-lite"/>
    </source>
</evidence>
<feature type="region of interest" description="Disordered" evidence="2">
    <location>
        <begin position="612"/>
        <end position="657"/>
    </location>
</feature>
<dbReference type="InterPro" id="IPR011990">
    <property type="entry name" value="TPR-like_helical_dom_sf"/>
</dbReference>
<dbReference type="GO" id="GO:0140053">
    <property type="term" value="P:mitochondrial gene expression"/>
    <property type="evidence" value="ECO:0007669"/>
    <property type="project" value="TreeGrafter"/>
</dbReference>
<proteinExistence type="predicted"/>
<keyword evidence="1" id="KW-0677">Repeat</keyword>
<dbReference type="Proteomes" id="UP001174691">
    <property type="component" value="Unassembled WGS sequence"/>
</dbReference>
<dbReference type="Pfam" id="PF23276">
    <property type="entry name" value="TPR_24"/>
    <property type="match status" value="1"/>
</dbReference>
<keyword evidence="5" id="KW-1185">Reference proteome</keyword>
<sequence length="657" mass="72956">MSGTRITIDGLWRCLCPSIDEFTLSKAVRKPIPSLSPLPSRAPRSRPSVCTAQWRARPLHTTSHRCNASTAEARVPEENPLPNIWRKDGREDARPVRARDLLDARAPPRELLNRAPTSVIYDAIRAMQSQPRRRPHLRALVKYLIKQRSQTPNAFLYEALIASNWEPAGSAKEVRDILNEMRDLGVATTSSLYHTALRALAVHPDYLLRNRIISEMKERWLEITPDGRYSIALGLLREGQHELALEKLEQLLNSPHSVPSWLLDIFIVVLTQHSHFDEALHLLQIRTQSHPSSLSPNIWSFILDECSRNYHYTGTRLAWDTLVPAKLLTPSDGTCLNVLNTASRHSDARLATDVISHLSARGVKLGAHHYEALVDCYARRDDVPNALHSLCIAARAGVPVSQASTASLSAALRRDPSLARAARDALLRLGETFAVPLPAFNAVLDGLCARDGAAAFELYRQVRHVCGCGPDRHTFRPFMEDGGRCCWDAGAARFLADEMRAFGVEPTRGFYDRLVYLAAVEGDLDAAFESMGQLEGRMGGLAARGRGKGAEEWIGRETALAVVRRCVVERDERVWNMLWFARRVGLDLGPAGQALAEGMDGLREEWRREGERKRLNAGGAGEEKNGKEAEREVPPWLGDAFFGERKADGDSGSVVGA</sequence>
<dbReference type="PANTHER" id="PTHR47938:SF35">
    <property type="entry name" value="PENTATRICOPEPTIDE REPEAT-CONTAINING PROTEIN 4, MITOCHONDRIAL-RELATED"/>
    <property type="match status" value="1"/>
</dbReference>
<name>A0AA38VQT3_9PEZI</name>
<gene>
    <name evidence="4" type="ORF">NKR19_g6206</name>
</gene>
<evidence type="ECO:0000313" key="4">
    <source>
        <dbReference type="EMBL" id="KAJ9145182.1"/>
    </source>
</evidence>
<dbReference type="InterPro" id="IPR057027">
    <property type="entry name" value="TPR_mt"/>
</dbReference>
<comment type="caution">
    <text evidence="4">The sequence shown here is derived from an EMBL/GenBank/DDBJ whole genome shotgun (WGS) entry which is preliminary data.</text>
</comment>
<evidence type="ECO:0000256" key="1">
    <source>
        <dbReference type="ARBA" id="ARBA00022737"/>
    </source>
</evidence>
<reference evidence="4" key="1">
    <citation type="submission" date="2022-07" db="EMBL/GenBank/DDBJ databases">
        <title>Fungi with potential for degradation of polypropylene.</title>
        <authorList>
            <person name="Gostincar C."/>
        </authorList>
    </citation>
    <scope>NUCLEOTIDE SEQUENCE</scope>
    <source>
        <strain evidence="4">EXF-13287</strain>
    </source>
</reference>
<dbReference type="Gene3D" id="1.25.40.10">
    <property type="entry name" value="Tetratricopeptide repeat domain"/>
    <property type="match status" value="2"/>
</dbReference>
<protein>
    <submittedName>
        <fullName evidence="4">Bar domain containing protein</fullName>
    </submittedName>
</protein>
<dbReference type="GO" id="GO:0005739">
    <property type="term" value="C:mitochondrion"/>
    <property type="evidence" value="ECO:0007669"/>
    <property type="project" value="TreeGrafter"/>
</dbReference>
<evidence type="ECO:0000259" key="3">
    <source>
        <dbReference type="Pfam" id="PF23276"/>
    </source>
</evidence>
<feature type="domain" description="Pentatricopeptide repeat-containing protein-mitochondrial" evidence="3">
    <location>
        <begin position="332"/>
        <end position="461"/>
    </location>
</feature>
<dbReference type="PANTHER" id="PTHR47938">
    <property type="entry name" value="RESPIRATORY COMPLEX I CHAPERONE (CIA84), PUTATIVE (AFU_ORTHOLOGUE AFUA_2G06020)-RELATED"/>
    <property type="match status" value="1"/>
</dbReference>
<accession>A0AA38VQT3</accession>
<dbReference type="EMBL" id="JANBVN010000093">
    <property type="protein sequence ID" value="KAJ9145182.1"/>
    <property type="molecule type" value="Genomic_DNA"/>
</dbReference>
<dbReference type="GO" id="GO:0003729">
    <property type="term" value="F:mRNA binding"/>
    <property type="evidence" value="ECO:0007669"/>
    <property type="project" value="TreeGrafter"/>
</dbReference>
<feature type="compositionally biased region" description="Basic and acidic residues" evidence="2">
    <location>
        <begin position="621"/>
        <end position="633"/>
    </location>
</feature>
<organism evidence="4 5">
    <name type="scientific">Coniochaeta hoffmannii</name>
    <dbReference type="NCBI Taxonomy" id="91930"/>
    <lineage>
        <taxon>Eukaryota</taxon>
        <taxon>Fungi</taxon>
        <taxon>Dikarya</taxon>
        <taxon>Ascomycota</taxon>
        <taxon>Pezizomycotina</taxon>
        <taxon>Sordariomycetes</taxon>
        <taxon>Sordariomycetidae</taxon>
        <taxon>Coniochaetales</taxon>
        <taxon>Coniochaetaceae</taxon>
        <taxon>Coniochaeta</taxon>
    </lineage>
</organism>